<gene>
    <name evidence="2" type="ORF">G8E10_18920</name>
</gene>
<protein>
    <submittedName>
        <fullName evidence="2">AAA family ATPase</fullName>
    </submittedName>
</protein>
<dbReference type="SUPFAM" id="SSF52540">
    <property type="entry name" value="P-loop containing nucleoside triphosphate hydrolases"/>
    <property type="match status" value="1"/>
</dbReference>
<dbReference type="PANTHER" id="PTHR43581:SF4">
    <property type="entry name" value="ATP_GTP PHOSPHATASE"/>
    <property type="match status" value="1"/>
</dbReference>
<sequence>MVPKMQLIKKIEINYLRSLYQATLVNVGDLNVIFGRNDSGKSNVLRALNLFFNDRIDPYTDLDFELDVSDVRPGQAKKTKSRLAIWIKITFNVPPNYQKSLGEEITVRRQWNRDATMTERVWPPDLSSGQLAQVTKLMNRIDFTYIPGIKDNTIYADLIERMYVAAAATSELQQATDNFIAAIQGQTLALSSKLSSLFQSPSRLAAPTEMSSLFRTLDFAHGEEGHSLLRQKGDGIKARHLPELLRFINENESGAKIFIWGFEEPENSLDLGAADAESKRFSDFAARPDTQIFITSHSPAFYLAEIADPASRTSRYFVSKQRLDFNETEMQPADAVSSINDLAVAETKMEEAGLMQLPFVIRQLSEMREEREIIEIEREALESKLRKLERPTVFVEGKHDVQLYAAAMQRAGLAATEYRIRSLGGTPKSGQILKMIFADGEKVGGVPTFFLFDNDRAGRKSYQDMMSAKPASSPVSFNRDINVWLLPLSEEFKGFLTEHNISEDQAFFTAEFLYPAKAGAKLCQELVERHSKGVKKAEYEDWRTTIHGDYFKSIGQRRALELVLRPEGGKDWFFSRGVPASLKVAFADGAVERKLNTNAIDSVAKTIARHLGINRP</sequence>
<evidence type="ECO:0000259" key="1">
    <source>
        <dbReference type="Pfam" id="PF13175"/>
    </source>
</evidence>
<dbReference type="AlphaFoldDB" id="A0AA43ZJW4"/>
<dbReference type="InterPro" id="IPR027417">
    <property type="entry name" value="P-loop_NTPase"/>
</dbReference>
<dbReference type="InterPro" id="IPR041685">
    <property type="entry name" value="AAA_GajA/Old/RecF-like"/>
</dbReference>
<comment type="caution">
    <text evidence="2">The sequence shown here is derived from an EMBL/GenBank/DDBJ whole genome shotgun (WGS) entry which is preliminary data.</text>
</comment>
<feature type="domain" description="Endonuclease GajA/Old nuclease/RecF-like AAA" evidence="1">
    <location>
        <begin position="8"/>
        <end position="104"/>
    </location>
</feature>
<organism evidence="2 3">
    <name type="scientific">Ferranicluibacter rubi</name>
    <dbReference type="NCBI Taxonomy" id="2715133"/>
    <lineage>
        <taxon>Bacteria</taxon>
        <taxon>Pseudomonadati</taxon>
        <taxon>Pseudomonadota</taxon>
        <taxon>Alphaproteobacteria</taxon>
        <taxon>Hyphomicrobiales</taxon>
        <taxon>Rhizobiaceae</taxon>
        <taxon>Ferranicluibacter</taxon>
    </lineage>
</organism>
<dbReference type="Proteomes" id="UP001155840">
    <property type="component" value="Unassembled WGS sequence"/>
</dbReference>
<dbReference type="InterPro" id="IPR051396">
    <property type="entry name" value="Bact_Antivir_Def_Nuclease"/>
</dbReference>
<reference evidence="2" key="1">
    <citation type="submission" date="2020-03" db="EMBL/GenBank/DDBJ databases">
        <title>Ferranicluibacter endophyticum gen. nov., sp. nov., a new genus isolated from Rubus ulmifolius Schott. stem.</title>
        <authorList>
            <person name="Roca-Couso R."/>
            <person name="Flores-Felix J.D."/>
            <person name="Igual J.M."/>
            <person name="Rivas R."/>
        </authorList>
    </citation>
    <scope>NUCLEOTIDE SEQUENCE</scope>
    <source>
        <strain evidence="2">CRRU44</strain>
    </source>
</reference>
<proteinExistence type="predicted"/>
<keyword evidence="3" id="KW-1185">Reference proteome</keyword>
<evidence type="ECO:0000313" key="3">
    <source>
        <dbReference type="Proteomes" id="UP001155840"/>
    </source>
</evidence>
<dbReference type="EMBL" id="JAANCM010000010">
    <property type="protein sequence ID" value="NHT77776.1"/>
    <property type="molecule type" value="Genomic_DNA"/>
</dbReference>
<name>A0AA43ZJW4_9HYPH</name>
<dbReference type="Gene3D" id="3.40.50.300">
    <property type="entry name" value="P-loop containing nucleotide triphosphate hydrolases"/>
    <property type="match status" value="1"/>
</dbReference>
<accession>A0AA43ZJW4</accession>
<dbReference type="RefSeq" id="WP_167130288.1">
    <property type="nucleotide sequence ID" value="NZ_JAANCM010000010.1"/>
</dbReference>
<dbReference type="Pfam" id="PF13175">
    <property type="entry name" value="AAA_15"/>
    <property type="match status" value="1"/>
</dbReference>
<dbReference type="PANTHER" id="PTHR43581">
    <property type="entry name" value="ATP/GTP PHOSPHATASE"/>
    <property type="match status" value="1"/>
</dbReference>
<evidence type="ECO:0000313" key="2">
    <source>
        <dbReference type="EMBL" id="NHT77776.1"/>
    </source>
</evidence>